<gene>
    <name evidence="2" type="ORF">SVIM_LOCUS423835</name>
</gene>
<dbReference type="InterPro" id="IPR014710">
    <property type="entry name" value="RmlC-like_jellyroll"/>
</dbReference>
<organism evidence="2">
    <name type="scientific">Salix viminalis</name>
    <name type="common">Common osier</name>
    <name type="synonym">Basket willow</name>
    <dbReference type="NCBI Taxonomy" id="40686"/>
    <lineage>
        <taxon>Eukaryota</taxon>
        <taxon>Viridiplantae</taxon>
        <taxon>Streptophyta</taxon>
        <taxon>Embryophyta</taxon>
        <taxon>Tracheophyta</taxon>
        <taxon>Spermatophyta</taxon>
        <taxon>Magnoliopsida</taxon>
        <taxon>eudicotyledons</taxon>
        <taxon>Gunneridae</taxon>
        <taxon>Pentapetalae</taxon>
        <taxon>rosids</taxon>
        <taxon>fabids</taxon>
        <taxon>Malpighiales</taxon>
        <taxon>Salicaceae</taxon>
        <taxon>Saliceae</taxon>
        <taxon>Salix</taxon>
    </lineage>
</organism>
<protein>
    <submittedName>
        <fullName evidence="2">Uncharacterized protein</fullName>
    </submittedName>
</protein>
<accession>A0A6N2NAV8</accession>
<dbReference type="AlphaFoldDB" id="A0A6N2NAV8"/>
<dbReference type="EMBL" id="CAADRP010001974">
    <property type="protein sequence ID" value="VFU58202.1"/>
    <property type="molecule type" value="Genomic_DNA"/>
</dbReference>
<feature type="compositionally biased region" description="Polar residues" evidence="1">
    <location>
        <begin position="71"/>
        <end position="86"/>
    </location>
</feature>
<evidence type="ECO:0000256" key="1">
    <source>
        <dbReference type="SAM" id="MobiDB-lite"/>
    </source>
</evidence>
<sequence length="181" mass="20864">MITRVLVDYNFFFLDIHDLQQLRPKITTEELQQCKQCCEEEAIKEREREQERGGNEKVRDCEEGNRILGKSSRSAVNSAKNQNRACNPSVKGGAGGNMREDREKKKRKSTEEAEKAQKKEAENMRSNRGKIPATSIQRLKSQFRSQNGHFGVLERFSKQSKLLRGLENYRFAIIEANPNLC</sequence>
<evidence type="ECO:0000313" key="2">
    <source>
        <dbReference type="EMBL" id="VFU58202.1"/>
    </source>
</evidence>
<reference evidence="2" key="1">
    <citation type="submission" date="2019-03" db="EMBL/GenBank/DDBJ databases">
        <authorList>
            <person name="Mank J."/>
            <person name="Almeida P."/>
        </authorList>
    </citation>
    <scope>NUCLEOTIDE SEQUENCE</scope>
    <source>
        <strain evidence="2">78183</strain>
    </source>
</reference>
<feature type="region of interest" description="Disordered" evidence="1">
    <location>
        <begin position="45"/>
        <end position="135"/>
    </location>
</feature>
<name>A0A6N2NAV8_SALVM</name>
<proteinExistence type="predicted"/>
<dbReference type="Gene3D" id="2.60.120.10">
    <property type="entry name" value="Jelly Rolls"/>
    <property type="match status" value="1"/>
</dbReference>
<feature type="compositionally biased region" description="Basic and acidic residues" evidence="1">
    <location>
        <begin position="98"/>
        <end position="125"/>
    </location>
</feature>
<feature type="compositionally biased region" description="Basic and acidic residues" evidence="1">
    <location>
        <begin position="45"/>
        <end position="65"/>
    </location>
</feature>